<keyword evidence="4" id="KW-1185">Reference proteome</keyword>
<reference evidence="4" key="1">
    <citation type="journal article" date="2019" name="Int. J. Syst. Evol. Microbiol.">
        <title>The Global Catalogue of Microorganisms (GCM) 10K type strain sequencing project: providing services to taxonomists for standard genome sequencing and annotation.</title>
        <authorList>
            <consortium name="The Broad Institute Genomics Platform"/>
            <consortium name="The Broad Institute Genome Sequencing Center for Infectious Disease"/>
            <person name="Wu L."/>
            <person name="Ma J."/>
        </authorList>
    </citation>
    <scope>NUCLEOTIDE SEQUENCE [LARGE SCALE GENOMIC DNA]</scope>
    <source>
        <strain evidence="4">CGMCC 1.16855</strain>
    </source>
</reference>
<dbReference type="SMART" id="SM00271">
    <property type="entry name" value="DnaJ"/>
    <property type="match status" value="1"/>
</dbReference>
<evidence type="ECO:0000259" key="2">
    <source>
        <dbReference type="PROSITE" id="PS50076"/>
    </source>
</evidence>
<dbReference type="PROSITE" id="PS00636">
    <property type="entry name" value="DNAJ_1"/>
    <property type="match status" value="1"/>
</dbReference>
<accession>A0ABV7BRV1</accession>
<dbReference type="EMBL" id="JBHRSB010000001">
    <property type="protein sequence ID" value="MFC2999439.1"/>
    <property type="molecule type" value="Genomic_DNA"/>
</dbReference>
<evidence type="ECO:0000313" key="4">
    <source>
        <dbReference type="Proteomes" id="UP001595420"/>
    </source>
</evidence>
<dbReference type="Pfam" id="PF00226">
    <property type="entry name" value="DnaJ"/>
    <property type="match status" value="1"/>
</dbReference>
<dbReference type="PROSITE" id="PS50076">
    <property type="entry name" value="DNAJ_2"/>
    <property type="match status" value="1"/>
</dbReference>
<dbReference type="PANTHER" id="PTHR43096">
    <property type="entry name" value="DNAJ HOMOLOG 1, MITOCHONDRIAL-RELATED"/>
    <property type="match status" value="1"/>
</dbReference>
<dbReference type="CDD" id="cd06257">
    <property type="entry name" value="DnaJ"/>
    <property type="match status" value="1"/>
</dbReference>
<dbReference type="InterPro" id="IPR018253">
    <property type="entry name" value="DnaJ_domain_CS"/>
</dbReference>
<gene>
    <name evidence="3" type="ORF">ACFOD3_06010</name>
</gene>
<evidence type="ECO:0000256" key="1">
    <source>
        <dbReference type="SAM" id="MobiDB-lite"/>
    </source>
</evidence>
<organism evidence="3 4">
    <name type="scientific">Falsiroseomonas tokyonensis</name>
    <dbReference type="NCBI Taxonomy" id="430521"/>
    <lineage>
        <taxon>Bacteria</taxon>
        <taxon>Pseudomonadati</taxon>
        <taxon>Pseudomonadota</taxon>
        <taxon>Alphaproteobacteria</taxon>
        <taxon>Acetobacterales</taxon>
        <taxon>Roseomonadaceae</taxon>
        <taxon>Falsiroseomonas</taxon>
    </lineage>
</organism>
<feature type="region of interest" description="Disordered" evidence="1">
    <location>
        <begin position="51"/>
        <end position="103"/>
    </location>
</feature>
<evidence type="ECO:0000313" key="3">
    <source>
        <dbReference type="EMBL" id="MFC2999439.1"/>
    </source>
</evidence>
<dbReference type="Proteomes" id="UP001595420">
    <property type="component" value="Unassembled WGS sequence"/>
</dbReference>
<sequence>MAEDPYKVLGVARDATPEAIKKAYRKLARQNHPDLNPGKPEAEARFKAASAAHDLLSDPERRARFDRGEIDAEGQERPPPRPAGGWRRHAEAPEGGRYDPFAESGFEAGDFGDLFADILARQRAAETAPRPGRDVAYRLSVPFLSAVLGATEQLVLPDGRQLSVKIPPGVVSGQSLRLRGQGAPGRNGGPAGNAVIELEVEDHPLFRRDGFDLHLDLPVTLKEAVLGGPVTVPAPAGPLRVTLPAGSDTGRQVRLRGKGVAAEGSRPAGDLLLTLRVVLGPPDPALEAFVRDWTPQKPFDPREAMDDTP</sequence>
<name>A0ABV7BRV1_9PROT</name>
<dbReference type="CDD" id="cd10747">
    <property type="entry name" value="DnaJ_C"/>
    <property type="match status" value="1"/>
</dbReference>
<dbReference type="InterPro" id="IPR001623">
    <property type="entry name" value="DnaJ_domain"/>
</dbReference>
<feature type="domain" description="J" evidence="2">
    <location>
        <begin position="4"/>
        <end position="69"/>
    </location>
</feature>
<dbReference type="InterPro" id="IPR002939">
    <property type="entry name" value="DnaJ_C"/>
</dbReference>
<comment type="caution">
    <text evidence="3">The sequence shown here is derived from an EMBL/GenBank/DDBJ whole genome shotgun (WGS) entry which is preliminary data.</text>
</comment>
<dbReference type="PANTHER" id="PTHR43096:SF10">
    <property type="entry name" value="CHAPERONE PROTEIN DNAJ A6, CHLOROPLASTIC"/>
    <property type="match status" value="1"/>
</dbReference>
<dbReference type="RefSeq" id="WP_216835331.1">
    <property type="nucleotide sequence ID" value="NZ_JAFNJS010000001.1"/>
</dbReference>
<protein>
    <submittedName>
        <fullName evidence="3">DnaJ C-terminal domain-containing protein</fullName>
    </submittedName>
</protein>
<dbReference type="Pfam" id="PF01556">
    <property type="entry name" value="DnaJ_C"/>
    <property type="match status" value="1"/>
</dbReference>
<feature type="compositionally biased region" description="Basic and acidic residues" evidence="1">
    <location>
        <begin position="88"/>
        <end position="97"/>
    </location>
</feature>
<feature type="compositionally biased region" description="Basic and acidic residues" evidence="1">
    <location>
        <begin position="55"/>
        <end position="79"/>
    </location>
</feature>
<proteinExistence type="predicted"/>